<name>A0A3M7RUQ9_BRAPC</name>
<accession>A0A3M7RUQ9</accession>
<dbReference type="Proteomes" id="UP000276133">
    <property type="component" value="Unassembled WGS sequence"/>
</dbReference>
<dbReference type="EMBL" id="REGN01002578">
    <property type="protein sequence ID" value="RNA27232.1"/>
    <property type="molecule type" value="Genomic_DNA"/>
</dbReference>
<dbReference type="AlphaFoldDB" id="A0A3M7RUQ9"/>
<keyword evidence="2" id="KW-1185">Reference proteome</keyword>
<evidence type="ECO:0000313" key="1">
    <source>
        <dbReference type="EMBL" id="RNA27232.1"/>
    </source>
</evidence>
<comment type="caution">
    <text evidence="1">The sequence shown here is derived from an EMBL/GenBank/DDBJ whole genome shotgun (WGS) entry which is preliminary data.</text>
</comment>
<gene>
    <name evidence="1" type="ORF">BpHYR1_021674</name>
</gene>
<proteinExistence type="predicted"/>
<evidence type="ECO:0000313" key="2">
    <source>
        <dbReference type="Proteomes" id="UP000276133"/>
    </source>
</evidence>
<sequence length="135" mass="15730">MVTNSQEQTQSHEVNALRIKDCDALGIDLPWTPRRRGKVGRPTYRSTITKDLIEMGITWREAKSQDKVKITVQEIKVQVRAWTRHNVQEKTNLIMMIRFASDQENCLMRLILDGQVIKIQSKIIYASNYDLKDLD</sequence>
<organism evidence="1 2">
    <name type="scientific">Brachionus plicatilis</name>
    <name type="common">Marine rotifer</name>
    <name type="synonym">Brachionus muelleri</name>
    <dbReference type="NCBI Taxonomy" id="10195"/>
    <lineage>
        <taxon>Eukaryota</taxon>
        <taxon>Metazoa</taxon>
        <taxon>Spiralia</taxon>
        <taxon>Gnathifera</taxon>
        <taxon>Rotifera</taxon>
        <taxon>Eurotatoria</taxon>
        <taxon>Monogononta</taxon>
        <taxon>Pseudotrocha</taxon>
        <taxon>Ploima</taxon>
        <taxon>Brachionidae</taxon>
        <taxon>Brachionus</taxon>
    </lineage>
</organism>
<reference evidence="1 2" key="1">
    <citation type="journal article" date="2018" name="Sci. Rep.">
        <title>Genomic signatures of local adaptation to the degree of environmental predictability in rotifers.</title>
        <authorList>
            <person name="Franch-Gras L."/>
            <person name="Hahn C."/>
            <person name="Garcia-Roger E.M."/>
            <person name="Carmona M.J."/>
            <person name="Serra M."/>
            <person name="Gomez A."/>
        </authorList>
    </citation>
    <scope>NUCLEOTIDE SEQUENCE [LARGE SCALE GENOMIC DNA]</scope>
    <source>
        <strain evidence="1">HYR1</strain>
    </source>
</reference>
<protein>
    <submittedName>
        <fullName evidence="1">Uncharacterized protein</fullName>
    </submittedName>
</protein>